<feature type="chain" id="PRO_5015432334" evidence="2">
    <location>
        <begin position="18"/>
        <end position="89"/>
    </location>
</feature>
<sequence>MSLLIKLLAVLIALSTASVTWPAAAVLARATSTPPGPNPAQLLYVFPRHRPPPRAHRRHHRRHGVRSVRGPRPPYPPRRDVQPLGPPAP</sequence>
<accession>A0A2T8I1T0</accession>
<keyword evidence="2" id="KW-0732">Signal</keyword>
<dbReference type="Gramene" id="PVH31613">
    <property type="protein sequence ID" value="PVH31613"/>
    <property type="gene ID" value="PAHAL_9G192000"/>
</dbReference>
<name>A0A2T8I1T0_9POAL</name>
<proteinExistence type="predicted"/>
<evidence type="ECO:0000256" key="1">
    <source>
        <dbReference type="SAM" id="MobiDB-lite"/>
    </source>
</evidence>
<gene>
    <name evidence="3" type="ORF">PAHAL_9G192000</name>
</gene>
<feature type="region of interest" description="Disordered" evidence="1">
    <location>
        <begin position="48"/>
        <end position="89"/>
    </location>
</feature>
<evidence type="ECO:0000256" key="2">
    <source>
        <dbReference type="SAM" id="SignalP"/>
    </source>
</evidence>
<protein>
    <submittedName>
        <fullName evidence="3">Uncharacterized protein</fullName>
    </submittedName>
</protein>
<feature type="compositionally biased region" description="Basic residues" evidence="1">
    <location>
        <begin position="48"/>
        <end position="66"/>
    </location>
</feature>
<organism evidence="3">
    <name type="scientific">Panicum hallii</name>
    <dbReference type="NCBI Taxonomy" id="206008"/>
    <lineage>
        <taxon>Eukaryota</taxon>
        <taxon>Viridiplantae</taxon>
        <taxon>Streptophyta</taxon>
        <taxon>Embryophyta</taxon>
        <taxon>Tracheophyta</taxon>
        <taxon>Spermatophyta</taxon>
        <taxon>Magnoliopsida</taxon>
        <taxon>Liliopsida</taxon>
        <taxon>Poales</taxon>
        <taxon>Poaceae</taxon>
        <taxon>PACMAD clade</taxon>
        <taxon>Panicoideae</taxon>
        <taxon>Panicodae</taxon>
        <taxon>Paniceae</taxon>
        <taxon>Panicinae</taxon>
        <taxon>Panicum</taxon>
        <taxon>Panicum sect. Panicum</taxon>
    </lineage>
</organism>
<dbReference type="Proteomes" id="UP000243499">
    <property type="component" value="Chromosome 9"/>
</dbReference>
<dbReference type="AlphaFoldDB" id="A0A2T8I1T0"/>
<dbReference type="EMBL" id="CM008054">
    <property type="protein sequence ID" value="PVH31613.1"/>
    <property type="molecule type" value="Genomic_DNA"/>
</dbReference>
<reference evidence="3" key="1">
    <citation type="submission" date="2018-04" db="EMBL/GenBank/DDBJ databases">
        <title>WGS assembly of Panicum hallii.</title>
        <authorList>
            <person name="Lovell J."/>
            <person name="Jenkins J."/>
            <person name="Lowry D."/>
            <person name="Mamidi S."/>
            <person name="Sreedasyam A."/>
            <person name="Weng X."/>
            <person name="Barry K."/>
            <person name="Bonette J."/>
            <person name="Campitelli B."/>
            <person name="Daum C."/>
            <person name="Gordon S."/>
            <person name="Gould B."/>
            <person name="Lipzen A."/>
            <person name="Macqueen A."/>
            <person name="Palacio-Mejia J."/>
            <person name="Plott C."/>
            <person name="Shakirov E."/>
            <person name="Shu S."/>
            <person name="Yoshinaga Y."/>
            <person name="Zane M."/>
            <person name="Rokhsar D."/>
            <person name="Grimwood J."/>
            <person name="Schmutz J."/>
            <person name="Juenger T."/>
        </authorList>
    </citation>
    <scope>NUCLEOTIDE SEQUENCE [LARGE SCALE GENOMIC DNA]</scope>
    <source>
        <strain evidence="3">FIL2</strain>
    </source>
</reference>
<feature type="signal peptide" evidence="2">
    <location>
        <begin position="1"/>
        <end position="17"/>
    </location>
</feature>
<evidence type="ECO:0000313" key="3">
    <source>
        <dbReference type="EMBL" id="PVH31613.1"/>
    </source>
</evidence>